<feature type="transmembrane region" description="Helical" evidence="1">
    <location>
        <begin position="119"/>
        <end position="138"/>
    </location>
</feature>
<name>A0A8S1TNA5_PAROT</name>
<keyword evidence="1" id="KW-0472">Membrane</keyword>
<proteinExistence type="predicted"/>
<evidence type="ECO:0000313" key="2">
    <source>
        <dbReference type="EMBL" id="CAD8152646.1"/>
    </source>
</evidence>
<evidence type="ECO:0000256" key="1">
    <source>
        <dbReference type="SAM" id="Phobius"/>
    </source>
</evidence>
<feature type="transmembrane region" description="Helical" evidence="1">
    <location>
        <begin position="93"/>
        <end position="113"/>
    </location>
</feature>
<sequence>MYTRLGNRALRSSNLIDSIVQGVRQDREKYQANLFLYIICYIFINIIKQLQLKMGQTQGSKYYNNADQILICTLCREEKPQHHFHCGKCRKKALICFGATFGFGILAIVTSVAQLSDGWRIILSILMALSFFGGCYFCQSKLTTGTIRQYVEIYD</sequence>
<reference evidence="2" key="1">
    <citation type="submission" date="2021-01" db="EMBL/GenBank/DDBJ databases">
        <authorList>
            <consortium name="Genoscope - CEA"/>
            <person name="William W."/>
        </authorList>
    </citation>
    <scope>NUCLEOTIDE SEQUENCE</scope>
</reference>
<dbReference type="AlphaFoldDB" id="A0A8S1TNA5"/>
<protein>
    <submittedName>
        <fullName evidence="2">Uncharacterized protein</fullName>
    </submittedName>
</protein>
<gene>
    <name evidence="2" type="ORF">POCTA_138.1.T0260371</name>
</gene>
<keyword evidence="1" id="KW-0812">Transmembrane</keyword>
<evidence type="ECO:0000313" key="3">
    <source>
        <dbReference type="Proteomes" id="UP000683925"/>
    </source>
</evidence>
<accession>A0A8S1TNA5</accession>
<organism evidence="2 3">
    <name type="scientific">Paramecium octaurelia</name>
    <dbReference type="NCBI Taxonomy" id="43137"/>
    <lineage>
        <taxon>Eukaryota</taxon>
        <taxon>Sar</taxon>
        <taxon>Alveolata</taxon>
        <taxon>Ciliophora</taxon>
        <taxon>Intramacronucleata</taxon>
        <taxon>Oligohymenophorea</taxon>
        <taxon>Peniculida</taxon>
        <taxon>Parameciidae</taxon>
        <taxon>Paramecium</taxon>
    </lineage>
</organism>
<comment type="caution">
    <text evidence="2">The sequence shown here is derived from an EMBL/GenBank/DDBJ whole genome shotgun (WGS) entry which is preliminary data.</text>
</comment>
<keyword evidence="1" id="KW-1133">Transmembrane helix</keyword>
<keyword evidence="3" id="KW-1185">Reference proteome</keyword>
<dbReference type="OrthoDB" id="318323at2759"/>
<dbReference type="EMBL" id="CAJJDP010000026">
    <property type="protein sequence ID" value="CAD8152646.1"/>
    <property type="molecule type" value="Genomic_DNA"/>
</dbReference>
<feature type="transmembrane region" description="Helical" evidence="1">
    <location>
        <begin position="30"/>
        <end position="47"/>
    </location>
</feature>
<dbReference type="Proteomes" id="UP000683925">
    <property type="component" value="Unassembled WGS sequence"/>
</dbReference>